<evidence type="ECO:0000313" key="3">
    <source>
        <dbReference type="Proteomes" id="UP000094385"/>
    </source>
</evidence>
<accession>A0A1E3PYV0</accession>
<dbReference type="EMBL" id="KV454300">
    <property type="protein sequence ID" value="ODQ70576.1"/>
    <property type="molecule type" value="Genomic_DNA"/>
</dbReference>
<protein>
    <recommendedName>
        <fullName evidence="1">MULE transposase domain-containing protein</fullName>
    </recommendedName>
</protein>
<evidence type="ECO:0000259" key="1">
    <source>
        <dbReference type="Pfam" id="PF10551"/>
    </source>
</evidence>
<feature type="domain" description="MULE transposase" evidence="1">
    <location>
        <begin position="20"/>
        <end position="56"/>
    </location>
</feature>
<gene>
    <name evidence="2" type="ORF">LIPSTDRAFT_170643</name>
</gene>
<dbReference type="Pfam" id="PF10551">
    <property type="entry name" value="MULE"/>
    <property type="match status" value="1"/>
</dbReference>
<dbReference type="InterPro" id="IPR018289">
    <property type="entry name" value="MULE_transposase_dom"/>
</dbReference>
<dbReference type="OrthoDB" id="4359445at2759"/>
<reference evidence="2 3" key="1">
    <citation type="journal article" date="2016" name="Proc. Natl. Acad. Sci. U.S.A.">
        <title>Comparative genomics of biotechnologically important yeasts.</title>
        <authorList>
            <person name="Riley R."/>
            <person name="Haridas S."/>
            <person name="Wolfe K.H."/>
            <person name="Lopes M.R."/>
            <person name="Hittinger C.T."/>
            <person name="Goeker M."/>
            <person name="Salamov A.A."/>
            <person name="Wisecaver J.H."/>
            <person name="Long T.M."/>
            <person name="Calvey C.H."/>
            <person name="Aerts A.L."/>
            <person name="Barry K.W."/>
            <person name="Choi C."/>
            <person name="Clum A."/>
            <person name="Coughlan A.Y."/>
            <person name="Deshpande S."/>
            <person name="Douglass A.P."/>
            <person name="Hanson S.J."/>
            <person name="Klenk H.-P."/>
            <person name="LaButti K.M."/>
            <person name="Lapidus A."/>
            <person name="Lindquist E.A."/>
            <person name="Lipzen A.M."/>
            <person name="Meier-Kolthoff J.P."/>
            <person name="Ohm R.A."/>
            <person name="Otillar R.P."/>
            <person name="Pangilinan J.L."/>
            <person name="Peng Y."/>
            <person name="Rokas A."/>
            <person name="Rosa C.A."/>
            <person name="Scheuner C."/>
            <person name="Sibirny A.A."/>
            <person name="Slot J.C."/>
            <person name="Stielow J.B."/>
            <person name="Sun H."/>
            <person name="Kurtzman C.P."/>
            <person name="Blackwell M."/>
            <person name="Grigoriev I.V."/>
            <person name="Jeffries T.W."/>
        </authorList>
    </citation>
    <scope>NUCLEOTIDE SEQUENCE [LARGE SCALE GENOMIC DNA]</scope>
    <source>
        <strain evidence="2 3">NRRL Y-11557</strain>
    </source>
</reference>
<evidence type="ECO:0000313" key="2">
    <source>
        <dbReference type="EMBL" id="ODQ70576.1"/>
    </source>
</evidence>
<dbReference type="STRING" id="675824.A0A1E3PYV0"/>
<organism evidence="2 3">
    <name type="scientific">Lipomyces starkeyi NRRL Y-11557</name>
    <dbReference type="NCBI Taxonomy" id="675824"/>
    <lineage>
        <taxon>Eukaryota</taxon>
        <taxon>Fungi</taxon>
        <taxon>Dikarya</taxon>
        <taxon>Ascomycota</taxon>
        <taxon>Saccharomycotina</taxon>
        <taxon>Lipomycetes</taxon>
        <taxon>Lipomycetales</taxon>
        <taxon>Lipomycetaceae</taxon>
        <taxon>Lipomyces</taxon>
    </lineage>
</organism>
<proteinExistence type="predicted"/>
<sequence length="145" mass="16500">MRKQIHISGFYDKEDVFSESYPAVVITDPDKALMTAVAEVFPTSGNQLCRWHIEQNIMKNCRQHFDNTGFENFMKAIKAVASSMNLTELEKELGPLKAKFPPKALDYFLNQWWIGGIGAGPNSTYRPISSLGSVRLLEWRKVTML</sequence>
<keyword evidence="3" id="KW-1185">Reference proteome</keyword>
<name>A0A1E3PYV0_LIPST</name>
<dbReference type="PANTHER" id="PTHR31569">
    <property type="entry name" value="SWIM-TYPE DOMAIN-CONTAINING PROTEIN"/>
    <property type="match status" value="1"/>
</dbReference>
<dbReference type="Proteomes" id="UP000094385">
    <property type="component" value="Unassembled WGS sequence"/>
</dbReference>
<dbReference type="AlphaFoldDB" id="A0A1E3PYV0"/>
<dbReference type="PANTHER" id="PTHR31569:SF4">
    <property type="entry name" value="SWIM-TYPE DOMAIN-CONTAINING PROTEIN"/>
    <property type="match status" value="1"/>
</dbReference>
<dbReference type="InterPro" id="IPR052579">
    <property type="entry name" value="Zinc_finger_SWIM"/>
</dbReference>